<dbReference type="InterPro" id="IPR013783">
    <property type="entry name" value="Ig-like_fold"/>
</dbReference>
<feature type="domain" description="Immunoglobulin C2-set-like ligand-binding" evidence="2">
    <location>
        <begin position="27"/>
        <end position="115"/>
    </location>
</feature>
<reference evidence="4" key="3">
    <citation type="journal article" date="2014" name="Nature">
        <title>Elephant shark genome provides unique insights into gnathostome evolution.</title>
        <authorList>
            <consortium name="International Elephant Shark Genome Sequencing Consortium"/>
            <person name="Venkatesh B."/>
            <person name="Lee A.P."/>
            <person name="Ravi V."/>
            <person name="Maurya A.K."/>
            <person name="Lian M.M."/>
            <person name="Swann J.B."/>
            <person name="Ohta Y."/>
            <person name="Flajnik M.F."/>
            <person name="Sutoh Y."/>
            <person name="Kasahara M."/>
            <person name="Hoon S."/>
            <person name="Gangu V."/>
            <person name="Roy S.W."/>
            <person name="Irimia M."/>
            <person name="Korzh V."/>
            <person name="Kondrychyn I."/>
            <person name="Lim Z.W."/>
            <person name="Tay B.H."/>
            <person name="Tohari S."/>
            <person name="Kong K.W."/>
            <person name="Ho S."/>
            <person name="Lorente-Galdos B."/>
            <person name="Quilez J."/>
            <person name="Marques-Bonet T."/>
            <person name="Raney B.J."/>
            <person name="Ingham P.W."/>
            <person name="Tay A."/>
            <person name="Hillier L.W."/>
            <person name="Minx P."/>
            <person name="Boehm T."/>
            <person name="Wilson R.K."/>
            <person name="Brenner S."/>
            <person name="Warren W.C."/>
        </authorList>
    </citation>
    <scope>NUCLEOTIDE SEQUENCE [LARGE SCALE GENOMIC DNA]</scope>
</reference>
<reference evidence="4" key="1">
    <citation type="journal article" date="2006" name="Science">
        <title>Ancient noncoding elements conserved in the human genome.</title>
        <authorList>
            <person name="Venkatesh B."/>
            <person name="Kirkness E.F."/>
            <person name="Loh Y.H."/>
            <person name="Halpern A.L."/>
            <person name="Lee A.P."/>
            <person name="Johnson J."/>
            <person name="Dandona N."/>
            <person name="Viswanathan L.D."/>
            <person name="Tay A."/>
            <person name="Venter J.C."/>
            <person name="Strausberg R.L."/>
            <person name="Brenner S."/>
        </authorList>
    </citation>
    <scope>NUCLEOTIDE SEQUENCE [LARGE SCALE GENOMIC DNA]</scope>
</reference>
<dbReference type="Pfam" id="PF06328">
    <property type="entry name" value="Lep_receptor_Ig"/>
    <property type="match status" value="1"/>
</dbReference>
<organism evidence="3 4">
    <name type="scientific">Callorhinchus milii</name>
    <name type="common">Ghost shark</name>
    <dbReference type="NCBI Taxonomy" id="7868"/>
    <lineage>
        <taxon>Eukaryota</taxon>
        <taxon>Metazoa</taxon>
        <taxon>Chordata</taxon>
        <taxon>Craniata</taxon>
        <taxon>Vertebrata</taxon>
        <taxon>Chondrichthyes</taxon>
        <taxon>Holocephali</taxon>
        <taxon>Chimaeriformes</taxon>
        <taxon>Callorhinchidae</taxon>
        <taxon>Callorhinchus</taxon>
    </lineage>
</organism>
<accession>A0A4W3GKQ6</accession>
<reference evidence="4" key="2">
    <citation type="journal article" date="2007" name="PLoS Biol.">
        <title>Survey sequencing and comparative analysis of the elephant shark (Callorhinchus milii) genome.</title>
        <authorList>
            <person name="Venkatesh B."/>
            <person name="Kirkness E.F."/>
            <person name="Loh Y.H."/>
            <person name="Halpern A.L."/>
            <person name="Lee A.P."/>
            <person name="Johnson J."/>
            <person name="Dandona N."/>
            <person name="Viswanathan L.D."/>
            <person name="Tay A."/>
            <person name="Venter J.C."/>
            <person name="Strausberg R.L."/>
            <person name="Brenner S."/>
        </authorList>
    </citation>
    <scope>NUCLEOTIDE SEQUENCE [LARGE SCALE GENOMIC DNA]</scope>
</reference>
<dbReference type="SUPFAM" id="SSF49265">
    <property type="entry name" value="Fibronectin type III"/>
    <property type="match status" value="1"/>
</dbReference>
<dbReference type="Ensembl" id="ENSCMIT00000003832.1">
    <property type="protein sequence ID" value="ENSCMIP00000003687.1"/>
    <property type="gene ID" value="ENSCMIG00000002222.1"/>
</dbReference>
<proteinExistence type="predicted"/>
<evidence type="ECO:0000313" key="4">
    <source>
        <dbReference type="Proteomes" id="UP000314986"/>
    </source>
</evidence>
<sequence length="159" mass="17521">METPGFRWFLTLNVLLLCREGVGSCTGGEMRVSPSTVVRLGSEINVSCILKEPYDKCSGPTPRLKIILDNSKLLVNEQVSGSEVTARHHRVNSSESSFACKLECAKTNEQLVCGVDVRAGLPPDQPQNLTCVQNGREAEVSCRWDPGQPTFLKTTQQLW</sequence>
<dbReference type="GeneTree" id="ENSGT00940000159829"/>
<dbReference type="Gene3D" id="2.60.40.10">
    <property type="entry name" value="Immunoglobulins"/>
    <property type="match status" value="2"/>
</dbReference>
<keyword evidence="4" id="KW-1185">Reference proteome</keyword>
<dbReference type="AlphaFoldDB" id="A0A4W3GKQ6"/>
<name>A0A4W3GKQ6_CALMI</name>
<feature type="signal peptide" evidence="1">
    <location>
        <begin position="1"/>
        <end position="24"/>
    </location>
</feature>
<reference evidence="3" key="5">
    <citation type="submission" date="2025-09" db="UniProtKB">
        <authorList>
            <consortium name="Ensembl"/>
        </authorList>
    </citation>
    <scope>IDENTIFICATION</scope>
</reference>
<dbReference type="InterPro" id="IPR036116">
    <property type="entry name" value="FN3_sf"/>
</dbReference>
<dbReference type="InterPro" id="IPR010457">
    <property type="entry name" value="IgC2-like_lig-bd"/>
</dbReference>
<protein>
    <recommendedName>
        <fullName evidence="2">Immunoglobulin C2-set-like ligand-binding domain-containing protein</fullName>
    </recommendedName>
</protein>
<feature type="chain" id="PRO_5021378969" description="Immunoglobulin C2-set-like ligand-binding domain-containing protein" evidence="1">
    <location>
        <begin position="25"/>
        <end position="159"/>
    </location>
</feature>
<dbReference type="OMA" id="ACKLECA"/>
<dbReference type="InParanoid" id="A0A4W3GKQ6"/>
<evidence type="ECO:0000256" key="1">
    <source>
        <dbReference type="SAM" id="SignalP"/>
    </source>
</evidence>
<reference evidence="3" key="4">
    <citation type="submission" date="2025-08" db="UniProtKB">
        <authorList>
            <consortium name="Ensembl"/>
        </authorList>
    </citation>
    <scope>IDENTIFICATION</scope>
</reference>
<keyword evidence="1" id="KW-0732">Signal</keyword>
<evidence type="ECO:0000313" key="3">
    <source>
        <dbReference type="Ensembl" id="ENSCMIP00000003687.1"/>
    </source>
</evidence>
<dbReference type="STRING" id="7868.ENSCMIP00000003687"/>
<dbReference type="Proteomes" id="UP000314986">
    <property type="component" value="Unassembled WGS sequence"/>
</dbReference>
<evidence type="ECO:0000259" key="2">
    <source>
        <dbReference type="Pfam" id="PF06328"/>
    </source>
</evidence>